<keyword evidence="2" id="KW-0238">DNA-binding</keyword>
<name>A0A448GWT8_9GAMM</name>
<dbReference type="SUPFAM" id="SSF46955">
    <property type="entry name" value="Putative DNA-binding domain"/>
    <property type="match status" value="1"/>
</dbReference>
<keyword evidence="4" id="KW-0175">Coiled coil</keyword>
<feature type="coiled-coil region" evidence="4">
    <location>
        <begin position="82"/>
        <end position="109"/>
    </location>
</feature>
<organism evidence="6 7">
    <name type="scientific">Moraxella cuniculi</name>
    <dbReference type="NCBI Taxonomy" id="34061"/>
    <lineage>
        <taxon>Bacteria</taxon>
        <taxon>Pseudomonadati</taxon>
        <taxon>Pseudomonadota</taxon>
        <taxon>Gammaproteobacteria</taxon>
        <taxon>Moraxellales</taxon>
        <taxon>Moraxellaceae</taxon>
        <taxon>Moraxella</taxon>
    </lineage>
</organism>
<evidence type="ECO:0000313" key="7">
    <source>
        <dbReference type="Proteomes" id="UP000274100"/>
    </source>
</evidence>
<dbReference type="EMBL" id="LR134343">
    <property type="protein sequence ID" value="VEG13242.1"/>
    <property type="molecule type" value="Genomic_DNA"/>
</dbReference>
<evidence type="ECO:0000256" key="3">
    <source>
        <dbReference type="ARBA" id="ARBA00023163"/>
    </source>
</evidence>
<dbReference type="PROSITE" id="PS50937">
    <property type="entry name" value="HTH_MERR_2"/>
    <property type="match status" value="1"/>
</dbReference>
<dbReference type="GO" id="GO:0003677">
    <property type="term" value="F:DNA binding"/>
    <property type="evidence" value="ECO:0007669"/>
    <property type="project" value="UniProtKB-KW"/>
</dbReference>
<proteinExistence type="predicted"/>
<dbReference type="InterPro" id="IPR047057">
    <property type="entry name" value="MerR_fam"/>
</dbReference>
<evidence type="ECO:0000259" key="5">
    <source>
        <dbReference type="PROSITE" id="PS50937"/>
    </source>
</evidence>
<accession>A0A448GWT8</accession>
<keyword evidence="1" id="KW-0805">Transcription regulation</keyword>
<feature type="domain" description="HTH merR-type" evidence="5">
    <location>
        <begin position="1"/>
        <end position="69"/>
    </location>
</feature>
<gene>
    <name evidence="6" type="primary">zntR</name>
    <name evidence="6" type="ORF">NCTC10297_01205</name>
</gene>
<dbReference type="RefSeq" id="WP_126330765.1">
    <property type="nucleotide sequence ID" value="NZ_LR134343.1"/>
</dbReference>
<reference evidence="6 7" key="1">
    <citation type="submission" date="2018-12" db="EMBL/GenBank/DDBJ databases">
        <authorList>
            <consortium name="Pathogen Informatics"/>
        </authorList>
    </citation>
    <scope>NUCLEOTIDE SEQUENCE [LARGE SCALE GENOMIC DNA]</scope>
    <source>
        <strain evidence="6 7">NCTC10297</strain>
    </source>
</reference>
<dbReference type="PANTHER" id="PTHR30204">
    <property type="entry name" value="REDOX-CYCLING DRUG-SENSING TRANSCRIPTIONAL ACTIVATOR SOXR"/>
    <property type="match status" value="1"/>
</dbReference>
<sequence length="129" mass="15233">MHIKQVADLTGLSAKQIRDYEKHQLLPTVRRTLSGYRTYNEQDVERLKFIHHSREVGFSIAQIKELVHLLDTPSPHQCKDVKQFTRLHLQFLTQEIDRLEKMRQTLQQCYDECAGDENAYCAILEHLKN</sequence>
<dbReference type="Pfam" id="PF13411">
    <property type="entry name" value="MerR_1"/>
    <property type="match status" value="1"/>
</dbReference>
<evidence type="ECO:0000256" key="4">
    <source>
        <dbReference type="SAM" id="Coils"/>
    </source>
</evidence>
<protein>
    <submittedName>
        <fullName evidence="6">Zn(II)-responsive regulator of zntA</fullName>
    </submittedName>
</protein>
<dbReference type="KEGG" id="mcun:NCTC10297_01205"/>
<dbReference type="InterPro" id="IPR000551">
    <property type="entry name" value="MerR-type_HTH_dom"/>
</dbReference>
<keyword evidence="3" id="KW-0804">Transcription</keyword>
<evidence type="ECO:0000313" key="6">
    <source>
        <dbReference type="EMBL" id="VEG13242.1"/>
    </source>
</evidence>
<dbReference type="PRINTS" id="PR00040">
    <property type="entry name" value="HTHMERR"/>
</dbReference>
<dbReference type="SMART" id="SM00422">
    <property type="entry name" value="HTH_MERR"/>
    <property type="match status" value="1"/>
</dbReference>
<dbReference type="OrthoDB" id="9808480at2"/>
<evidence type="ECO:0000256" key="2">
    <source>
        <dbReference type="ARBA" id="ARBA00023125"/>
    </source>
</evidence>
<dbReference type="Proteomes" id="UP000274100">
    <property type="component" value="Chromosome"/>
</dbReference>
<dbReference type="PANTHER" id="PTHR30204:SF94">
    <property type="entry name" value="HEAVY METAL-DEPENDENT TRANSCRIPTIONAL REGULATOR HI_0293-RELATED"/>
    <property type="match status" value="1"/>
</dbReference>
<dbReference type="GO" id="GO:0003700">
    <property type="term" value="F:DNA-binding transcription factor activity"/>
    <property type="evidence" value="ECO:0007669"/>
    <property type="project" value="InterPro"/>
</dbReference>
<dbReference type="AlphaFoldDB" id="A0A448GWT8"/>
<evidence type="ECO:0000256" key="1">
    <source>
        <dbReference type="ARBA" id="ARBA00023015"/>
    </source>
</evidence>
<dbReference type="InterPro" id="IPR009061">
    <property type="entry name" value="DNA-bd_dom_put_sf"/>
</dbReference>
<dbReference type="Gene3D" id="1.10.1660.10">
    <property type="match status" value="1"/>
</dbReference>